<dbReference type="Proteomes" id="UP000683925">
    <property type="component" value="Unassembled WGS sequence"/>
</dbReference>
<evidence type="ECO:0000313" key="7">
    <source>
        <dbReference type="EMBL" id="CAD8152122.1"/>
    </source>
</evidence>
<keyword evidence="8" id="KW-1185">Reference proteome</keyword>
<keyword evidence="5" id="KW-0808">Transferase</keyword>
<evidence type="ECO:0000256" key="5">
    <source>
        <dbReference type="RuleBase" id="RU079119"/>
    </source>
</evidence>
<keyword evidence="4" id="KW-0472">Membrane</keyword>
<comment type="domain">
    <text evidence="5">The DHHC domain is required for palmitoyltransferase activity.</text>
</comment>
<evidence type="ECO:0000256" key="4">
    <source>
        <dbReference type="ARBA" id="ARBA00023136"/>
    </source>
</evidence>
<dbReference type="EMBL" id="CAJJDP010000026">
    <property type="protein sequence ID" value="CAD8152122.1"/>
    <property type="molecule type" value="Genomic_DNA"/>
</dbReference>
<sequence>MHFFCWKNLIIFKQNAFMKHPLMCYRSLFLIFPLFKLFVCQSWKQSCPHNEAKHCKVRKRCAANYDPHCFRQEDVLVFNQRSFWLFLLVQNIIVIQYDYQEKNKRDIDKNMELYCDILIMFLFLMLARGMPRFHTYLIIVGVTTYELLKKYQYKKASTNSQFNIRKHKIDIFSCWLIAFKLRNCLTNSLYIINFLQTFQDKNQLTLLNIEDVVSLEITQLHLMKFSLSKKQNKNFTQLNQLCRNYPL</sequence>
<proteinExistence type="inferred from homology"/>
<reference evidence="7" key="1">
    <citation type="submission" date="2021-01" db="EMBL/GenBank/DDBJ databases">
        <authorList>
            <consortium name="Genoscope - CEA"/>
            <person name="William W."/>
        </authorList>
    </citation>
    <scope>NUCLEOTIDE SEQUENCE</scope>
</reference>
<evidence type="ECO:0000256" key="2">
    <source>
        <dbReference type="ARBA" id="ARBA00022692"/>
    </source>
</evidence>
<dbReference type="AlphaFoldDB" id="A0A8S1TLI0"/>
<feature type="domain" description="Palmitoyltransferase DHHC" evidence="6">
    <location>
        <begin position="40"/>
        <end position="150"/>
    </location>
</feature>
<organism evidence="7 8">
    <name type="scientific">Paramecium octaurelia</name>
    <dbReference type="NCBI Taxonomy" id="43137"/>
    <lineage>
        <taxon>Eukaryota</taxon>
        <taxon>Sar</taxon>
        <taxon>Alveolata</taxon>
        <taxon>Ciliophora</taxon>
        <taxon>Intramacronucleata</taxon>
        <taxon>Oligohymenophorea</taxon>
        <taxon>Peniculida</taxon>
        <taxon>Parameciidae</taxon>
        <taxon>Paramecium</taxon>
    </lineage>
</organism>
<dbReference type="GO" id="GO:0016020">
    <property type="term" value="C:membrane"/>
    <property type="evidence" value="ECO:0007669"/>
    <property type="project" value="UniProtKB-SubCell"/>
</dbReference>
<accession>A0A8S1TLI0</accession>
<dbReference type="InterPro" id="IPR001594">
    <property type="entry name" value="Palmitoyltrfase_DHHC"/>
</dbReference>
<name>A0A8S1TLI0_PAROT</name>
<keyword evidence="5" id="KW-0012">Acyltransferase</keyword>
<keyword evidence="3" id="KW-1133">Transmembrane helix</keyword>
<gene>
    <name evidence="7" type="ORF">POCTA_138.1.T0260090</name>
</gene>
<comment type="subcellular location">
    <subcellularLocation>
        <location evidence="1">Membrane</location>
        <topology evidence="1">Multi-pass membrane protein</topology>
    </subcellularLocation>
</comment>
<dbReference type="EC" id="2.3.1.225" evidence="5"/>
<protein>
    <recommendedName>
        <fullName evidence="5">Palmitoyltransferase</fullName>
        <ecNumber evidence="5">2.3.1.225</ecNumber>
    </recommendedName>
</protein>
<dbReference type="GO" id="GO:0019706">
    <property type="term" value="F:protein-cysteine S-palmitoyltransferase activity"/>
    <property type="evidence" value="ECO:0007669"/>
    <property type="project" value="UniProtKB-EC"/>
</dbReference>
<evidence type="ECO:0000256" key="1">
    <source>
        <dbReference type="ARBA" id="ARBA00004141"/>
    </source>
</evidence>
<comment type="catalytic activity">
    <reaction evidence="5">
        <text>L-cysteinyl-[protein] + hexadecanoyl-CoA = S-hexadecanoyl-L-cysteinyl-[protein] + CoA</text>
        <dbReference type="Rhea" id="RHEA:36683"/>
        <dbReference type="Rhea" id="RHEA-COMP:10131"/>
        <dbReference type="Rhea" id="RHEA-COMP:11032"/>
        <dbReference type="ChEBI" id="CHEBI:29950"/>
        <dbReference type="ChEBI" id="CHEBI:57287"/>
        <dbReference type="ChEBI" id="CHEBI:57379"/>
        <dbReference type="ChEBI" id="CHEBI:74151"/>
        <dbReference type="EC" id="2.3.1.225"/>
    </reaction>
</comment>
<evidence type="ECO:0000259" key="6">
    <source>
        <dbReference type="Pfam" id="PF01529"/>
    </source>
</evidence>
<evidence type="ECO:0000313" key="8">
    <source>
        <dbReference type="Proteomes" id="UP000683925"/>
    </source>
</evidence>
<evidence type="ECO:0000256" key="3">
    <source>
        <dbReference type="ARBA" id="ARBA00022989"/>
    </source>
</evidence>
<dbReference type="Pfam" id="PF01529">
    <property type="entry name" value="DHHC"/>
    <property type="match status" value="1"/>
</dbReference>
<comment type="caution">
    <text evidence="7">The sequence shown here is derived from an EMBL/GenBank/DDBJ whole genome shotgun (WGS) entry which is preliminary data.</text>
</comment>
<comment type="similarity">
    <text evidence="5">Belongs to the DHHC palmitoyltransferase family.</text>
</comment>
<keyword evidence="2" id="KW-0812">Transmembrane</keyword>